<keyword evidence="2" id="KW-0413">Isomerase</keyword>
<dbReference type="AlphaFoldDB" id="A0A7Y9LT69"/>
<keyword evidence="3" id="KW-1185">Reference proteome</keyword>
<dbReference type="Gene3D" id="3.10.450.50">
    <property type="match status" value="1"/>
</dbReference>
<dbReference type="Pfam" id="PF12680">
    <property type="entry name" value="SnoaL_2"/>
    <property type="match status" value="1"/>
</dbReference>
<evidence type="ECO:0000259" key="1">
    <source>
        <dbReference type="Pfam" id="PF12680"/>
    </source>
</evidence>
<dbReference type="RefSeq" id="WP_179388823.1">
    <property type="nucleotide sequence ID" value="NZ_JACBYQ010000001.1"/>
</dbReference>
<dbReference type="InterPro" id="IPR032710">
    <property type="entry name" value="NTF2-like_dom_sf"/>
</dbReference>
<proteinExistence type="predicted"/>
<name>A0A7Y9LT69_9MICC</name>
<organism evidence="2 3">
    <name type="scientific">Psychromicrobium silvestre</name>
    <dbReference type="NCBI Taxonomy" id="1645614"/>
    <lineage>
        <taxon>Bacteria</taxon>
        <taxon>Bacillati</taxon>
        <taxon>Actinomycetota</taxon>
        <taxon>Actinomycetes</taxon>
        <taxon>Micrococcales</taxon>
        <taxon>Micrococcaceae</taxon>
        <taxon>Psychromicrobium</taxon>
    </lineage>
</organism>
<evidence type="ECO:0000313" key="3">
    <source>
        <dbReference type="Proteomes" id="UP000521748"/>
    </source>
</evidence>
<reference evidence="2 3" key="1">
    <citation type="submission" date="2020-07" db="EMBL/GenBank/DDBJ databases">
        <title>Sequencing the genomes of 1000 actinobacteria strains.</title>
        <authorList>
            <person name="Klenk H.-P."/>
        </authorList>
    </citation>
    <scope>NUCLEOTIDE SEQUENCE [LARGE SCALE GENOMIC DNA]</scope>
    <source>
        <strain evidence="2 3">DSM 102047</strain>
    </source>
</reference>
<dbReference type="Proteomes" id="UP000521748">
    <property type="component" value="Unassembled WGS sequence"/>
</dbReference>
<accession>A0A7Y9LT69</accession>
<protein>
    <submittedName>
        <fullName evidence="2">Ketosteroid isomerase-like protein</fullName>
    </submittedName>
</protein>
<dbReference type="EMBL" id="JACBYQ010000001">
    <property type="protein sequence ID" value="NYE95144.1"/>
    <property type="molecule type" value="Genomic_DNA"/>
</dbReference>
<dbReference type="SUPFAM" id="SSF54427">
    <property type="entry name" value="NTF2-like"/>
    <property type="match status" value="1"/>
</dbReference>
<evidence type="ECO:0000313" key="2">
    <source>
        <dbReference type="EMBL" id="NYE95144.1"/>
    </source>
</evidence>
<dbReference type="GO" id="GO:0016853">
    <property type="term" value="F:isomerase activity"/>
    <property type="evidence" value="ECO:0007669"/>
    <property type="project" value="UniProtKB-KW"/>
</dbReference>
<feature type="domain" description="SnoaL-like" evidence="1">
    <location>
        <begin position="7"/>
        <end position="109"/>
    </location>
</feature>
<sequence>MDAPTAIRKICDAWIAGDNSRIAELFAEDGIFVDPLHERTLTGPADILTTNQPGVDALTEVTIELHHLLGTGDLALAEGRMSAKIVANGALMDFEFAMVAETRDGLISRLTEYFDTAPLH</sequence>
<gene>
    <name evidence="2" type="ORF">FHU41_001365</name>
</gene>
<comment type="caution">
    <text evidence="2">The sequence shown here is derived from an EMBL/GenBank/DDBJ whole genome shotgun (WGS) entry which is preliminary data.</text>
</comment>
<dbReference type="InterPro" id="IPR037401">
    <property type="entry name" value="SnoaL-like"/>
</dbReference>